<evidence type="ECO:0000259" key="1">
    <source>
        <dbReference type="Pfam" id="PF01266"/>
    </source>
</evidence>
<dbReference type="Gene3D" id="3.50.50.60">
    <property type="entry name" value="FAD/NAD(P)-binding domain"/>
    <property type="match status" value="1"/>
</dbReference>
<dbReference type="SUPFAM" id="SSF54373">
    <property type="entry name" value="FAD-linked reductases, C-terminal domain"/>
    <property type="match status" value="1"/>
</dbReference>
<dbReference type="SUPFAM" id="SSF51905">
    <property type="entry name" value="FAD/NAD(P)-binding domain"/>
    <property type="match status" value="1"/>
</dbReference>
<organism evidence="2 3">
    <name type="scientific">Porites lobata</name>
    <dbReference type="NCBI Taxonomy" id="104759"/>
    <lineage>
        <taxon>Eukaryota</taxon>
        <taxon>Metazoa</taxon>
        <taxon>Cnidaria</taxon>
        <taxon>Anthozoa</taxon>
        <taxon>Hexacorallia</taxon>
        <taxon>Scleractinia</taxon>
        <taxon>Fungiina</taxon>
        <taxon>Poritidae</taxon>
        <taxon>Porites</taxon>
    </lineage>
</organism>
<dbReference type="InterPro" id="IPR036188">
    <property type="entry name" value="FAD/NAD-bd_sf"/>
</dbReference>
<dbReference type="EMBL" id="CALNXK010000061">
    <property type="protein sequence ID" value="CAH3138664.1"/>
    <property type="molecule type" value="Genomic_DNA"/>
</dbReference>
<dbReference type="Pfam" id="PF01266">
    <property type="entry name" value="DAO"/>
    <property type="match status" value="1"/>
</dbReference>
<accession>A0ABN8PAV6</accession>
<dbReference type="InterPro" id="IPR006076">
    <property type="entry name" value="FAD-dep_OxRdtase"/>
</dbReference>
<dbReference type="PROSITE" id="PS51257">
    <property type="entry name" value="PROKAR_LIPOPROTEIN"/>
    <property type="match status" value="1"/>
</dbReference>
<feature type="domain" description="FAD dependent oxidoreductase" evidence="1">
    <location>
        <begin position="9"/>
        <end position="356"/>
    </location>
</feature>
<dbReference type="InterPro" id="IPR052745">
    <property type="entry name" value="G3P_Oxidase/Oxidoreductase"/>
</dbReference>
<evidence type="ECO:0000313" key="2">
    <source>
        <dbReference type="EMBL" id="CAH3138664.1"/>
    </source>
</evidence>
<proteinExistence type="predicted"/>
<gene>
    <name evidence="2" type="ORF">PLOB_00040255</name>
</gene>
<dbReference type="PANTHER" id="PTHR42720">
    <property type="entry name" value="GLYCEROL-3-PHOSPHATE DEHYDROGENASE"/>
    <property type="match status" value="1"/>
</dbReference>
<protein>
    <recommendedName>
        <fullName evidence="1">FAD dependent oxidoreductase domain-containing protein</fullName>
    </recommendedName>
</protein>
<dbReference type="Proteomes" id="UP001159405">
    <property type="component" value="Unassembled WGS sequence"/>
</dbReference>
<comment type="caution">
    <text evidence="2">The sequence shown here is derived from an EMBL/GenBank/DDBJ whole genome shotgun (WGS) entry which is preliminary data.</text>
</comment>
<evidence type="ECO:0000313" key="3">
    <source>
        <dbReference type="Proteomes" id="UP001159405"/>
    </source>
</evidence>
<keyword evidence="3" id="KW-1185">Reference proteome</keyword>
<reference evidence="2 3" key="1">
    <citation type="submission" date="2022-05" db="EMBL/GenBank/DDBJ databases">
        <authorList>
            <consortium name="Genoscope - CEA"/>
            <person name="William W."/>
        </authorList>
    </citation>
    <scope>NUCLEOTIDE SEQUENCE [LARGE SCALE GENOMIC DNA]</scope>
</reference>
<dbReference type="PANTHER" id="PTHR42720:SF1">
    <property type="entry name" value="GLYCEROL 3-PHOSPHATE OXIDASE"/>
    <property type="match status" value="1"/>
</dbReference>
<name>A0ABN8PAV6_9CNID</name>
<sequence>MAEDDEKFDVAVVGGGVVGCAVLRELSSLGLHCVLCEKGENLVCGASSGNSGTLHTGFDAPLDSLELRCLQRARSLNENFFMEYNIPYRRSGGFIVAWNESDLKTLPELVEKAHKTGVTDARQLTASELLQREPNLSSKALGAVFVPGESLVDPWKIPITLANLALAQGAMILTSCHVTGGKMQGNDWHLSTSKGPIIAKVVVNCAGLYGDELESIHGKSPFTIKPRKGQYAVFDKSAGHLLNSIIFPVPTPKTKGILVFPTIYGNIVVGPTAEDQLDRTNAEIDDTVIESLVNFAHTVVPSLRDHAVIGTYAGLRPATEFKDYCIDCDSQKGWVTVGGIRSTGLSSCLGIAKHVASFLPSLGLQTSDTTLTPAGMLATAADHNWTVTHPITKFGIFGKDSFSKKGFLKQ</sequence>
<dbReference type="Gene3D" id="3.30.9.10">
    <property type="entry name" value="D-Amino Acid Oxidase, subunit A, domain 2"/>
    <property type="match status" value="1"/>
</dbReference>